<dbReference type="GeneID" id="8926057"/>
<evidence type="ECO:0000313" key="2">
    <source>
        <dbReference type="EMBL" id="ELY25038.1"/>
    </source>
</evidence>
<gene>
    <name evidence="2" type="ORF">C498_16723</name>
</gene>
<dbReference type="InterPro" id="IPR052025">
    <property type="entry name" value="Xyloglucanase_GH74"/>
</dbReference>
<dbReference type="Proteomes" id="UP000011532">
    <property type="component" value="Unassembled WGS sequence"/>
</dbReference>
<dbReference type="EMBL" id="AOHU01000102">
    <property type="protein sequence ID" value="ELY25038.1"/>
    <property type="molecule type" value="Genomic_DNA"/>
</dbReference>
<evidence type="ECO:0000313" key="3">
    <source>
        <dbReference type="Proteomes" id="UP000011532"/>
    </source>
</evidence>
<dbReference type="AlphaFoldDB" id="A0A384KGR6"/>
<protein>
    <submittedName>
        <fullName evidence="2">BNR repeat-containing protein</fullName>
    </submittedName>
</protein>
<dbReference type="InterPro" id="IPR015943">
    <property type="entry name" value="WD40/YVTN_repeat-like_dom_sf"/>
</dbReference>
<dbReference type="Gene3D" id="2.130.10.10">
    <property type="entry name" value="YVTN repeat-like/Quinoprotein amine dehydrogenase"/>
    <property type="match status" value="1"/>
</dbReference>
<sequence length="338" mass="35887">MQLYAAANGAVLAVAGSPDDSTTRRRLGEHRIECVAADPRAPDRAFCGTFDAGVFRTTDGGASWHAVGTDALPESVTSLAVSPAAPDVVYAGTEPSAVFRSRDGGETWAELAPLSALDSASSWAFPPRPHTHHVRWIEPDPTDADRLFVAVEAGALVRSFDGGETWQDRVASSKRDTHSMATHLDRPGRVWVAAGDGYAETDDAGETWTTPTAGLGHGYCWSVAIDPADPESVLLTAASGPMRAHRVESAAAYLYRRRDSPDDEGDGDESWDRLDETGLPTGSGATRAVLAAGRTGGECYAANDRGLYRTTDFGDSWDRIEVPWDGTRRTAAGLAVVA</sequence>
<feature type="region of interest" description="Disordered" evidence="1">
    <location>
        <begin position="256"/>
        <end position="286"/>
    </location>
</feature>
<dbReference type="SUPFAM" id="SSF110296">
    <property type="entry name" value="Oligoxyloglucan reducing end-specific cellobiohydrolase"/>
    <property type="match status" value="2"/>
</dbReference>
<reference evidence="2 3" key="2">
    <citation type="journal article" date="2014" name="PLoS Genet.">
        <title>Phylogenetically driven sequencing of extremely halophilic archaea reveals strategies for static and dynamic osmo-response.</title>
        <authorList>
            <person name="Becker E.A."/>
            <person name="Seitzer P.M."/>
            <person name="Tritt A."/>
            <person name="Larsen D."/>
            <person name="Krusor M."/>
            <person name="Yao A.I."/>
            <person name="Wu D."/>
            <person name="Madern D."/>
            <person name="Eisen J.A."/>
            <person name="Darling A.E."/>
            <person name="Facciotti M.T."/>
        </authorList>
    </citation>
    <scope>NUCLEOTIDE SEQUENCE [LARGE SCALE GENOMIC DNA]</scope>
    <source>
        <strain evidence="3">ATCC 29605 / DSM 3757 / JCM 8879 / NBRC 14742 / NCIMB 2012 / VKM B-1768 / DS2</strain>
    </source>
</reference>
<name>A0A384KGR6_HALVD</name>
<dbReference type="CDD" id="cd15482">
    <property type="entry name" value="Sialidase_non-viral"/>
    <property type="match status" value="2"/>
</dbReference>
<proteinExistence type="predicted"/>
<reference evidence="3" key="1">
    <citation type="submission" date="2012-11" db="EMBL/GenBank/DDBJ databases">
        <authorList>
            <person name="Becker E.A."/>
            <person name="Seitzer P."/>
            <person name="Tritt A."/>
            <person name="Larsen D."/>
            <person name="Yao A."/>
            <person name="Wu D."/>
            <person name="Darling A."/>
            <person name="Eisen J.A."/>
            <person name="Facciotti M.T."/>
        </authorList>
    </citation>
    <scope>NUCLEOTIDE SEQUENCE [LARGE SCALE GENOMIC DNA]</scope>
    <source>
        <strain evidence="3">ATCC 29605 / DSM 3757 / JCM 8879 / NBRC 14742 / NCIMB 2012 / VKM B-1768 / DS2</strain>
    </source>
</reference>
<dbReference type="RefSeq" id="WP_004044528.1">
    <property type="nucleotide sequence ID" value="NC_013967.1"/>
</dbReference>
<organism evidence="2 3">
    <name type="scientific">Haloferax volcanii (strain ATCC 29605 / DSM 3757 / JCM 8879 / NBRC 14742 / NCIMB 2012 / VKM B-1768 / DS2)</name>
    <name type="common">Halobacterium volcanii</name>
    <dbReference type="NCBI Taxonomy" id="309800"/>
    <lineage>
        <taxon>Archaea</taxon>
        <taxon>Methanobacteriati</taxon>
        <taxon>Methanobacteriota</taxon>
        <taxon>Stenosarchaea group</taxon>
        <taxon>Halobacteria</taxon>
        <taxon>Halobacteriales</taxon>
        <taxon>Haloferacaceae</taxon>
        <taxon>Haloferax</taxon>
    </lineage>
</organism>
<accession>A0A384KGR6</accession>
<dbReference type="OrthoDB" id="197823at2157"/>
<dbReference type="PANTHER" id="PTHR43739:SF5">
    <property type="entry name" value="EXO-ALPHA-SIALIDASE"/>
    <property type="match status" value="1"/>
</dbReference>
<comment type="caution">
    <text evidence="2">The sequence shown here is derived from an EMBL/GenBank/DDBJ whole genome shotgun (WGS) entry which is preliminary data.</text>
</comment>
<evidence type="ECO:0000256" key="1">
    <source>
        <dbReference type="SAM" id="MobiDB-lite"/>
    </source>
</evidence>
<dbReference type="GO" id="GO:0010411">
    <property type="term" value="P:xyloglucan metabolic process"/>
    <property type="evidence" value="ECO:0007669"/>
    <property type="project" value="TreeGrafter"/>
</dbReference>
<dbReference type="PANTHER" id="PTHR43739">
    <property type="entry name" value="XYLOGLUCANASE (EUROFUNG)"/>
    <property type="match status" value="1"/>
</dbReference>